<feature type="transmembrane region" description="Helical" evidence="6">
    <location>
        <begin position="235"/>
        <end position="255"/>
    </location>
</feature>
<evidence type="ECO:0000256" key="5">
    <source>
        <dbReference type="ARBA" id="ARBA00023136"/>
    </source>
</evidence>
<dbReference type="CDD" id="cd13124">
    <property type="entry name" value="MATE_SpoVB_like"/>
    <property type="match status" value="1"/>
</dbReference>
<keyword evidence="8" id="KW-1185">Reference proteome</keyword>
<evidence type="ECO:0000256" key="4">
    <source>
        <dbReference type="ARBA" id="ARBA00022989"/>
    </source>
</evidence>
<evidence type="ECO:0000313" key="7">
    <source>
        <dbReference type="EMBL" id="WFD10496.1"/>
    </source>
</evidence>
<feature type="transmembrane region" description="Helical" evidence="6">
    <location>
        <begin position="479"/>
        <end position="502"/>
    </location>
</feature>
<evidence type="ECO:0000256" key="1">
    <source>
        <dbReference type="ARBA" id="ARBA00004651"/>
    </source>
</evidence>
<dbReference type="PANTHER" id="PTHR30250">
    <property type="entry name" value="PST FAMILY PREDICTED COLANIC ACID TRANSPORTER"/>
    <property type="match status" value="1"/>
</dbReference>
<feature type="transmembrane region" description="Helical" evidence="6">
    <location>
        <begin position="89"/>
        <end position="110"/>
    </location>
</feature>
<evidence type="ECO:0000256" key="3">
    <source>
        <dbReference type="ARBA" id="ARBA00022692"/>
    </source>
</evidence>
<evidence type="ECO:0000256" key="6">
    <source>
        <dbReference type="SAM" id="Phobius"/>
    </source>
</evidence>
<dbReference type="PANTHER" id="PTHR30250:SF21">
    <property type="entry name" value="LIPID II FLIPPASE MURJ"/>
    <property type="match status" value="1"/>
</dbReference>
<evidence type="ECO:0000313" key="8">
    <source>
        <dbReference type="Proteomes" id="UP001222800"/>
    </source>
</evidence>
<proteinExistence type="predicted"/>
<dbReference type="Pfam" id="PF01943">
    <property type="entry name" value="Polysacc_synt"/>
    <property type="match status" value="1"/>
</dbReference>
<keyword evidence="4 6" id="KW-1133">Transmembrane helix</keyword>
<sequence length="529" mass="57158">MTKNSFLKGAFILGMAGVVANVLGAIFRIPLGRIIGSEGMGYYQAVFPIYIMLLNISAAGFPTAISQLVSQKIALNDYNGAHNIFKTSFLVLFSVGFISFLILFVGADYIVNNIQKNPKAYWSMRATAPALLLVPIMSTFRGYFQGRQDMAPTAVSQIMEQLGRVAIGICLAFILLPKGTEFAAAGASFGATTGTILGTLYIVSVYIKKKSTIKEEINSSKVYDQETKSQIVKKILSIAIPITIGSTILPIMNLIDSGMVVGRLQSIGYSYDESNMLYGQLTGMAASLINFPYTITTALSMSMVPSISHFYTVKDNIGLTNNIKTGVRVALLIGLPASFGLAVLSTPIMQMLYPNEPSSVGQMLLYLSMCVVLLGIIQAFTAILQGMEKTHIPVINLSIGAIFKVALTYILIAVPNLNVKGAPVASLISYIVILILNYRYIKKHVKVEFNPIYFIVKPLMSATIMAVLVSISYNSVSILLGNTVACLVSVIVGGIGYGLALIKTNSISKEEILMMPKGEKLYKIVSKIS</sequence>
<feature type="transmembrane region" description="Helical" evidence="6">
    <location>
        <begin position="183"/>
        <end position="207"/>
    </location>
</feature>
<comment type="subcellular location">
    <subcellularLocation>
        <location evidence="1">Cell membrane</location>
        <topology evidence="1">Multi-pass membrane protein</topology>
    </subcellularLocation>
</comment>
<dbReference type="PIRSF" id="PIRSF038958">
    <property type="entry name" value="PG_synth_SpoVB"/>
    <property type="match status" value="1"/>
</dbReference>
<protein>
    <submittedName>
        <fullName evidence="7">Polysaccharide biosynthesis protein</fullName>
    </submittedName>
</protein>
<organism evidence="7 8">
    <name type="scientific">Tepidibacter hydrothermalis</name>
    <dbReference type="NCBI Taxonomy" id="3036126"/>
    <lineage>
        <taxon>Bacteria</taxon>
        <taxon>Bacillati</taxon>
        <taxon>Bacillota</taxon>
        <taxon>Clostridia</taxon>
        <taxon>Peptostreptococcales</taxon>
        <taxon>Peptostreptococcaceae</taxon>
        <taxon>Tepidibacter</taxon>
    </lineage>
</organism>
<accession>A0ABY8EC50</accession>
<feature type="transmembrane region" description="Helical" evidence="6">
    <location>
        <begin position="395"/>
        <end position="415"/>
    </location>
</feature>
<feature type="transmembrane region" description="Helical" evidence="6">
    <location>
        <begin position="364"/>
        <end position="383"/>
    </location>
</feature>
<keyword evidence="5 6" id="KW-0472">Membrane</keyword>
<dbReference type="RefSeq" id="WP_277732463.1">
    <property type="nucleotide sequence ID" value="NZ_CP120733.1"/>
</dbReference>
<feature type="transmembrane region" description="Helical" evidence="6">
    <location>
        <begin position="7"/>
        <end position="27"/>
    </location>
</feature>
<feature type="transmembrane region" description="Helical" evidence="6">
    <location>
        <begin position="421"/>
        <end position="440"/>
    </location>
</feature>
<keyword evidence="2" id="KW-1003">Cell membrane</keyword>
<feature type="transmembrane region" description="Helical" evidence="6">
    <location>
        <begin position="452"/>
        <end position="473"/>
    </location>
</feature>
<dbReference type="InterPro" id="IPR002797">
    <property type="entry name" value="Polysacc_synth"/>
</dbReference>
<feature type="transmembrane region" description="Helical" evidence="6">
    <location>
        <begin position="47"/>
        <end position="69"/>
    </location>
</feature>
<reference evidence="7 8" key="1">
    <citation type="submission" date="2023-03" db="EMBL/GenBank/DDBJ databases">
        <title>Complete genome sequence of Tepidibacter sp. SWIR-1, isolated from a deep-sea hydrothermal vent.</title>
        <authorList>
            <person name="Li X."/>
        </authorList>
    </citation>
    <scope>NUCLEOTIDE SEQUENCE [LARGE SCALE GENOMIC DNA]</scope>
    <source>
        <strain evidence="7 8">SWIR-1</strain>
    </source>
</reference>
<gene>
    <name evidence="7" type="ORF">P4S50_00045</name>
</gene>
<keyword evidence="3 6" id="KW-0812">Transmembrane</keyword>
<feature type="transmembrane region" description="Helical" evidence="6">
    <location>
        <begin position="161"/>
        <end position="177"/>
    </location>
</feature>
<name>A0ABY8EC50_9FIRM</name>
<feature type="transmembrane region" description="Helical" evidence="6">
    <location>
        <begin position="329"/>
        <end position="352"/>
    </location>
</feature>
<evidence type="ECO:0000256" key="2">
    <source>
        <dbReference type="ARBA" id="ARBA00022475"/>
    </source>
</evidence>
<dbReference type="EMBL" id="CP120733">
    <property type="protein sequence ID" value="WFD10496.1"/>
    <property type="molecule type" value="Genomic_DNA"/>
</dbReference>
<dbReference type="Proteomes" id="UP001222800">
    <property type="component" value="Chromosome"/>
</dbReference>
<dbReference type="InterPro" id="IPR024923">
    <property type="entry name" value="PG_synth_SpoVB"/>
</dbReference>
<dbReference type="InterPro" id="IPR050833">
    <property type="entry name" value="Poly_Biosynth_Transport"/>
</dbReference>
<feature type="transmembrane region" description="Helical" evidence="6">
    <location>
        <begin position="122"/>
        <end position="140"/>
    </location>
</feature>